<keyword evidence="3" id="KW-1185">Reference proteome</keyword>
<sequence>MFNKAKAIASALISSACFLPFAANANNFSYNYLEVFTSISPDASGVEFSNQIMDNAHIIARASSRFEQDHDLAGGFGFNGPLNQFADIYGQLLIHQIKDTEQEGGDSHVEGEMNVGVRVWFSDQFEATGRVGRLDDKSVFYGGVRFHSTDQLSISAESRNNGIYGPQLTMSVRFQF</sequence>
<keyword evidence="1" id="KW-0732">Signal</keyword>
<name>A0ABN8DZ82_9VIBR</name>
<evidence type="ECO:0000313" key="3">
    <source>
        <dbReference type="Proteomes" id="UP000838748"/>
    </source>
</evidence>
<reference evidence="2" key="1">
    <citation type="submission" date="2021-11" db="EMBL/GenBank/DDBJ databases">
        <authorList>
            <person name="Rodrigo-Torres L."/>
            <person name="Arahal R. D."/>
            <person name="Lucena T."/>
        </authorList>
    </citation>
    <scope>NUCLEOTIDE SEQUENCE</scope>
    <source>
        <strain evidence="2">CECT 7928</strain>
    </source>
</reference>
<dbReference type="EMBL" id="CAKLDM010000001">
    <property type="protein sequence ID" value="CAH0536760.1"/>
    <property type="molecule type" value="Genomic_DNA"/>
</dbReference>
<proteinExistence type="predicted"/>
<evidence type="ECO:0008006" key="4">
    <source>
        <dbReference type="Google" id="ProtNLM"/>
    </source>
</evidence>
<gene>
    <name evidence="2" type="ORF">VMF7928_00666</name>
</gene>
<evidence type="ECO:0000256" key="1">
    <source>
        <dbReference type="SAM" id="SignalP"/>
    </source>
</evidence>
<accession>A0ABN8DZ82</accession>
<feature type="signal peptide" evidence="1">
    <location>
        <begin position="1"/>
        <end position="25"/>
    </location>
</feature>
<organism evidence="2 3">
    <name type="scientific">Vibrio marisflavi CECT 7928</name>
    <dbReference type="NCBI Taxonomy" id="634439"/>
    <lineage>
        <taxon>Bacteria</taxon>
        <taxon>Pseudomonadati</taxon>
        <taxon>Pseudomonadota</taxon>
        <taxon>Gammaproteobacteria</taxon>
        <taxon>Vibrionales</taxon>
        <taxon>Vibrionaceae</taxon>
        <taxon>Vibrio</taxon>
    </lineage>
</organism>
<dbReference type="Proteomes" id="UP000838748">
    <property type="component" value="Unassembled WGS sequence"/>
</dbReference>
<comment type="caution">
    <text evidence="2">The sequence shown here is derived from an EMBL/GenBank/DDBJ whole genome shotgun (WGS) entry which is preliminary data.</text>
</comment>
<protein>
    <recommendedName>
        <fullName evidence="4">Outer membrane protein beta-barrel domain-containing protein</fullName>
    </recommendedName>
</protein>
<dbReference type="PROSITE" id="PS51257">
    <property type="entry name" value="PROKAR_LIPOPROTEIN"/>
    <property type="match status" value="1"/>
</dbReference>
<dbReference type="RefSeq" id="WP_237360061.1">
    <property type="nucleotide sequence ID" value="NZ_CAKLDM010000001.1"/>
</dbReference>
<feature type="chain" id="PRO_5047002864" description="Outer membrane protein beta-barrel domain-containing protein" evidence="1">
    <location>
        <begin position="26"/>
        <end position="176"/>
    </location>
</feature>
<evidence type="ECO:0000313" key="2">
    <source>
        <dbReference type="EMBL" id="CAH0536760.1"/>
    </source>
</evidence>